<dbReference type="InParanoid" id="F4WAI7"/>
<organism evidence="2">
    <name type="scientific">Acromyrmex echinatior</name>
    <name type="common">Panamanian leafcutter ant</name>
    <name type="synonym">Acromyrmex octospinosus echinatior</name>
    <dbReference type="NCBI Taxonomy" id="103372"/>
    <lineage>
        <taxon>Eukaryota</taxon>
        <taxon>Metazoa</taxon>
        <taxon>Ecdysozoa</taxon>
        <taxon>Arthropoda</taxon>
        <taxon>Hexapoda</taxon>
        <taxon>Insecta</taxon>
        <taxon>Pterygota</taxon>
        <taxon>Neoptera</taxon>
        <taxon>Endopterygota</taxon>
        <taxon>Hymenoptera</taxon>
        <taxon>Apocrita</taxon>
        <taxon>Aculeata</taxon>
        <taxon>Formicoidea</taxon>
        <taxon>Formicidae</taxon>
        <taxon>Myrmicinae</taxon>
        <taxon>Acromyrmex</taxon>
    </lineage>
</organism>
<proteinExistence type="predicted"/>
<dbReference type="AlphaFoldDB" id="F4WAI7"/>
<protein>
    <submittedName>
        <fullName evidence="1">Uncharacterized protein</fullName>
    </submittedName>
</protein>
<evidence type="ECO:0000313" key="2">
    <source>
        <dbReference type="Proteomes" id="UP000007755"/>
    </source>
</evidence>
<name>F4WAI7_ACREC</name>
<evidence type="ECO:0000313" key="1">
    <source>
        <dbReference type="EMBL" id="EGI68745.1"/>
    </source>
</evidence>
<sequence length="375" mass="42843">MAKIDSAELLPSDELKRGGVNMIKYYRRYHVTLPLNRIIALPNHPAPFAIGNYSLSAVPLAATSFNLLSRIQTTWETALVYSAKPFGIHIIRHISISPIYKNIRFSGVPFREFRKTQEAIILRRKNILLGHTEENSLAHNFSANEGNLEALDTSRLTYEGCSAAKLTEEQQTFVDSTTFYIDLPAVLRQFVCECFQHRTKDIVLRKHSITDKGSHEWRRYRMNGYTANCCTLYAMIEGKSSQTKSNPAPVPIRHEGPRPAEGKAKIGPVYYMETSDTTHEYHRPTAAPGTDIKFVITERFVEYLIMRIRAQALLNPNIRDTSSMYLQRVNSEYHASMFSILSVLKLTLKLYEETSKKVHPDTIRALKESGWLQRS</sequence>
<accession>F4WAI7</accession>
<keyword evidence="2" id="KW-1185">Reference proteome</keyword>
<reference evidence="1" key="1">
    <citation type="submission" date="2011-02" db="EMBL/GenBank/DDBJ databases">
        <title>The genome of the leaf-cutting ant Acromyrmex echinatior suggests key adaptations to social evolution and fungus farming.</title>
        <authorList>
            <person name="Nygaard S."/>
            <person name="Zhang G."/>
        </authorList>
    </citation>
    <scope>NUCLEOTIDE SEQUENCE</scope>
</reference>
<dbReference type="EMBL" id="GL888050">
    <property type="protein sequence ID" value="EGI68745.1"/>
    <property type="molecule type" value="Genomic_DNA"/>
</dbReference>
<gene>
    <name evidence="1" type="ORF">G5I_02524</name>
</gene>
<dbReference type="Proteomes" id="UP000007755">
    <property type="component" value="Unassembled WGS sequence"/>
</dbReference>